<dbReference type="OrthoDB" id="9811476at2"/>
<dbReference type="CDD" id="cd01562">
    <property type="entry name" value="Thr-dehyd"/>
    <property type="match status" value="1"/>
</dbReference>
<dbReference type="KEGG" id="lez:GLE_0820"/>
<keyword evidence="4" id="KW-0456">Lyase</keyword>
<evidence type="ECO:0000256" key="4">
    <source>
        <dbReference type="ARBA" id="ARBA00023239"/>
    </source>
</evidence>
<comment type="similarity">
    <text evidence="2">Belongs to the serine/threonine dehydratase family.</text>
</comment>
<dbReference type="SUPFAM" id="SSF53686">
    <property type="entry name" value="Tryptophan synthase beta subunit-like PLP-dependent enzymes"/>
    <property type="match status" value="1"/>
</dbReference>
<comment type="cofactor">
    <cofactor evidence="1">
        <name>pyridoxal 5'-phosphate</name>
        <dbReference type="ChEBI" id="CHEBI:597326"/>
    </cofactor>
</comment>
<dbReference type="InterPro" id="IPR036052">
    <property type="entry name" value="TrpB-like_PALP_sf"/>
</dbReference>
<dbReference type="STRING" id="69.GLE_0820"/>
<feature type="domain" description="Tryptophan synthase beta chain-like PALP" evidence="6">
    <location>
        <begin position="38"/>
        <end position="303"/>
    </location>
</feature>
<dbReference type="EMBL" id="CP013140">
    <property type="protein sequence ID" value="ALN56178.1"/>
    <property type="molecule type" value="Genomic_DNA"/>
</dbReference>
<reference evidence="7 8" key="1">
    <citation type="submission" date="2015-11" db="EMBL/GenBank/DDBJ databases">
        <title>Genome sequences of Lysobacter enzymogenes strain C3 and Lysobacter antibioticus ATCC 29479.</title>
        <authorList>
            <person name="Kobayashi D.Y."/>
        </authorList>
    </citation>
    <scope>NUCLEOTIDE SEQUENCE [LARGE SCALE GENOMIC DNA]</scope>
    <source>
        <strain evidence="7 8">C3</strain>
    </source>
</reference>
<dbReference type="FunFam" id="3.40.50.1100:FF:000005">
    <property type="entry name" value="Threonine dehydratase catabolic"/>
    <property type="match status" value="1"/>
</dbReference>
<evidence type="ECO:0000313" key="7">
    <source>
        <dbReference type="EMBL" id="ALN56178.1"/>
    </source>
</evidence>
<dbReference type="GO" id="GO:0006565">
    <property type="term" value="P:L-serine catabolic process"/>
    <property type="evidence" value="ECO:0007669"/>
    <property type="project" value="TreeGrafter"/>
</dbReference>
<evidence type="ECO:0000256" key="3">
    <source>
        <dbReference type="ARBA" id="ARBA00022898"/>
    </source>
</evidence>
<dbReference type="InterPro" id="IPR001926">
    <property type="entry name" value="TrpB-like_PALP"/>
</dbReference>
<dbReference type="Gene3D" id="3.40.50.1100">
    <property type="match status" value="2"/>
</dbReference>
<dbReference type="InterPro" id="IPR050147">
    <property type="entry name" value="Ser/Thr_Dehydratase"/>
</dbReference>
<dbReference type="GO" id="GO:0003941">
    <property type="term" value="F:L-serine ammonia-lyase activity"/>
    <property type="evidence" value="ECO:0007669"/>
    <property type="project" value="TreeGrafter"/>
</dbReference>
<accession>A0A0S2DCB1</accession>
<dbReference type="NCBIfam" id="NF006455">
    <property type="entry name" value="PRK08813.1"/>
    <property type="match status" value="1"/>
</dbReference>
<proteinExistence type="inferred from homology"/>
<sequence>MDGDVVRNPVRAGAAARGPDVGAADLLAAQARLRRYLSVTPLHHAERFGCWLKLENLQRTGSYKVRGALNALLAARERGDHRPVIAASAGNHAQGLAWAAYRLGVNAITVMPRCAPQTKIAGVAHWGATVRLHGDTYDEAKAFAIELAQQHDYRLLSAFDDPDVIAGQGTVGLELAAFAPDVVLVPIGGGGLASGVALALKSQGVRIIGAQVEGVDSMARALRGDRRLIEPVATLADGVRVKDPGRLTERLLADLLDDVVIVREAELRETLVRLALEEHIIAEGAGALALAAGRRIAAKRKCAVVSGGNVDAGVLAQLLSEVRPRAPRRPRRRNRDTSLSRAGASIEVDIYQLANLPPPRAVAASARPSPSPHRTVTEDVTP</sequence>
<dbReference type="GO" id="GO:0006567">
    <property type="term" value="P:L-threonine catabolic process"/>
    <property type="evidence" value="ECO:0007669"/>
    <property type="project" value="TreeGrafter"/>
</dbReference>
<protein>
    <submittedName>
        <fullName evidence="7">Threonine dehydratase catabolic</fullName>
    </submittedName>
</protein>
<dbReference type="AlphaFoldDB" id="A0A0S2DCB1"/>
<evidence type="ECO:0000259" key="6">
    <source>
        <dbReference type="Pfam" id="PF00291"/>
    </source>
</evidence>
<name>A0A0S2DCB1_LYSEN</name>
<dbReference type="GO" id="GO:0009097">
    <property type="term" value="P:isoleucine biosynthetic process"/>
    <property type="evidence" value="ECO:0007669"/>
    <property type="project" value="TreeGrafter"/>
</dbReference>
<feature type="region of interest" description="Disordered" evidence="5">
    <location>
        <begin position="359"/>
        <end position="382"/>
    </location>
</feature>
<dbReference type="PANTHER" id="PTHR48078">
    <property type="entry name" value="THREONINE DEHYDRATASE, MITOCHONDRIAL-RELATED"/>
    <property type="match status" value="1"/>
</dbReference>
<evidence type="ECO:0000256" key="2">
    <source>
        <dbReference type="ARBA" id="ARBA00010869"/>
    </source>
</evidence>
<evidence type="ECO:0000256" key="5">
    <source>
        <dbReference type="SAM" id="MobiDB-lite"/>
    </source>
</evidence>
<dbReference type="GO" id="GO:0004794">
    <property type="term" value="F:threonine deaminase activity"/>
    <property type="evidence" value="ECO:0007669"/>
    <property type="project" value="TreeGrafter"/>
</dbReference>
<evidence type="ECO:0000256" key="1">
    <source>
        <dbReference type="ARBA" id="ARBA00001933"/>
    </source>
</evidence>
<dbReference type="PATRIC" id="fig|69.6.peg.809"/>
<evidence type="ECO:0000313" key="8">
    <source>
        <dbReference type="Proteomes" id="UP000061569"/>
    </source>
</evidence>
<gene>
    <name evidence="7" type="ORF">GLE_0820</name>
</gene>
<dbReference type="Pfam" id="PF00291">
    <property type="entry name" value="PALP"/>
    <property type="match status" value="1"/>
</dbReference>
<feature type="compositionally biased region" description="Low complexity" evidence="5">
    <location>
        <begin position="361"/>
        <end position="374"/>
    </location>
</feature>
<keyword evidence="3" id="KW-0663">Pyridoxal phosphate</keyword>
<dbReference type="PANTHER" id="PTHR48078:SF6">
    <property type="entry name" value="L-THREONINE DEHYDRATASE CATABOLIC TDCB"/>
    <property type="match status" value="1"/>
</dbReference>
<dbReference type="Proteomes" id="UP000061569">
    <property type="component" value="Chromosome"/>
</dbReference>
<organism evidence="7 8">
    <name type="scientific">Lysobacter enzymogenes</name>
    <dbReference type="NCBI Taxonomy" id="69"/>
    <lineage>
        <taxon>Bacteria</taxon>
        <taxon>Pseudomonadati</taxon>
        <taxon>Pseudomonadota</taxon>
        <taxon>Gammaproteobacteria</taxon>
        <taxon>Lysobacterales</taxon>
        <taxon>Lysobacteraceae</taxon>
        <taxon>Lysobacter</taxon>
    </lineage>
</organism>